<dbReference type="PANTHER" id="PTHR45527:SF1">
    <property type="entry name" value="FATTY ACID SYNTHASE"/>
    <property type="match status" value="1"/>
</dbReference>
<dbReference type="Gene3D" id="3.30.300.30">
    <property type="match status" value="1"/>
</dbReference>
<dbReference type="InterPro" id="IPR036736">
    <property type="entry name" value="ACP-like_sf"/>
</dbReference>
<dbReference type="EMBL" id="NCXP01000019">
    <property type="protein sequence ID" value="OSC39904.1"/>
    <property type="molecule type" value="Genomic_DNA"/>
</dbReference>
<dbReference type="Gene3D" id="3.30.559.30">
    <property type="entry name" value="Nonribosomal peptide synthetase, condensation domain"/>
    <property type="match status" value="1"/>
</dbReference>
<dbReference type="GO" id="GO:0043041">
    <property type="term" value="P:amino acid activation for nonribosomal peptide biosynthetic process"/>
    <property type="evidence" value="ECO:0007669"/>
    <property type="project" value="TreeGrafter"/>
</dbReference>
<dbReference type="GO" id="GO:0005829">
    <property type="term" value="C:cytosol"/>
    <property type="evidence" value="ECO:0007669"/>
    <property type="project" value="TreeGrafter"/>
</dbReference>
<dbReference type="SUPFAM" id="SSF51735">
    <property type="entry name" value="NAD(P)-binding Rossmann-fold domains"/>
    <property type="match status" value="1"/>
</dbReference>
<dbReference type="Gene3D" id="3.40.50.720">
    <property type="entry name" value="NAD(P)-binding Rossmann-like Domain"/>
    <property type="match status" value="1"/>
</dbReference>
<organism evidence="5 6">
    <name type="scientific">Mycobacterium decipiens</name>
    <dbReference type="NCBI Taxonomy" id="1430326"/>
    <lineage>
        <taxon>Bacteria</taxon>
        <taxon>Bacillati</taxon>
        <taxon>Actinomycetota</taxon>
        <taxon>Actinomycetes</taxon>
        <taxon>Mycobacteriales</taxon>
        <taxon>Mycobacteriaceae</taxon>
        <taxon>Mycobacterium</taxon>
    </lineage>
</organism>
<dbReference type="OrthoDB" id="2472181at2"/>
<evidence type="ECO:0000313" key="5">
    <source>
        <dbReference type="EMBL" id="OSC39904.1"/>
    </source>
</evidence>
<accession>A0A1X2LSW2</accession>
<reference evidence="5 6" key="1">
    <citation type="submission" date="2017-04" db="EMBL/GenBank/DDBJ databases">
        <title>The new phylogeny of genus Mycobacterium.</title>
        <authorList>
            <person name="Tortoli E."/>
            <person name="Trovato A."/>
            <person name="Cirillo D.M."/>
        </authorList>
    </citation>
    <scope>NUCLEOTIDE SEQUENCE [LARGE SCALE GENOMIC DNA]</scope>
    <source>
        <strain evidence="5 6">TBL 1200985</strain>
    </source>
</reference>
<dbReference type="Pfam" id="PF00501">
    <property type="entry name" value="AMP-binding"/>
    <property type="match status" value="1"/>
</dbReference>
<dbReference type="Gene3D" id="3.40.50.12780">
    <property type="entry name" value="N-terminal domain of ligase-like"/>
    <property type="match status" value="1"/>
</dbReference>
<name>A0A1X2LSW2_9MYCO</name>
<dbReference type="Gene3D" id="3.30.559.10">
    <property type="entry name" value="Chloramphenicol acetyltransferase-like domain"/>
    <property type="match status" value="1"/>
</dbReference>
<feature type="domain" description="AMP-dependent synthetase/ligase" evidence="3">
    <location>
        <begin position="547"/>
        <end position="771"/>
    </location>
</feature>
<evidence type="ECO:0000259" key="4">
    <source>
        <dbReference type="Pfam" id="PF01370"/>
    </source>
</evidence>
<dbReference type="GO" id="GO:0031177">
    <property type="term" value="F:phosphopantetheine binding"/>
    <property type="evidence" value="ECO:0007669"/>
    <property type="project" value="TreeGrafter"/>
</dbReference>
<protein>
    <submittedName>
        <fullName evidence="5">Peptide synthase</fullName>
    </submittedName>
</protein>
<proteinExistence type="predicted"/>
<keyword evidence="1" id="KW-0596">Phosphopantetheine</keyword>
<dbReference type="InterPro" id="IPR020845">
    <property type="entry name" value="AMP-binding_CS"/>
</dbReference>
<comment type="caution">
    <text evidence="5">The sequence shown here is derived from an EMBL/GenBank/DDBJ whole genome shotgun (WGS) entry which is preliminary data.</text>
</comment>
<dbReference type="InterPro" id="IPR001509">
    <property type="entry name" value="Epimerase_deHydtase"/>
</dbReference>
<dbReference type="PANTHER" id="PTHR45527">
    <property type="entry name" value="NONRIBOSOMAL PEPTIDE SYNTHETASE"/>
    <property type="match status" value="1"/>
</dbReference>
<dbReference type="InterPro" id="IPR000873">
    <property type="entry name" value="AMP-dep_synth/lig_dom"/>
</dbReference>
<dbReference type="Proteomes" id="UP000193247">
    <property type="component" value="Unassembled WGS sequence"/>
</dbReference>
<evidence type="ECO:0000259" key="3">
    <source>
        <dbReference type="Pfam" id="PF00501"/>
    </source>
</evidence>
<dbReference type="InterPro" id="IPR023213">
    <property type="entry name" value="CAT-like_dom_sf"/>
</dbReference>
<dbReference type="InterPro" id="IPR045851">
    <property type="entry name" value="AMP-bd_C_sf"/>
</dbReference>
<evidence type="ECO:0000313" key="6">
    <source>
        <dbReference type="Proteomes" id="UP000193247"/>
    </source>
</evidence>
<sequence length="1398" mass="149876">MPLSRSQQNIYNGVLQDSDPALYLIGKSYRFHPVELPRFQAALEATILENPLQLCVLDAPTEGGYPEFVPGLQLGDIVSVWSDDPYPTDQIPRGADELKRAWSSDILAKPLVRYAVRTDESGYVLGLDVHTHHILLDGGATGIIEDDLARHLAAGWVEEIPCVIVGLTKLTKAHRRETTRAEESRQRLADVVQRELAEEAHHGGYGHGSTNASGTAAMGVLHESIVISGKAYDTILTLSEAQQVPLNVLVAAAAVAVDASLRQNTESLLVHAVDNRFGDADLNVATCLVNSVAHSVRFPPFASVQDVVRNVDRGYVKAVRRRWLREEHYRRMYLAINRTSQVDALTLNFIREPCAPSLRPFLSTTPVATAIGPVEGMTVACVLDEGQRTLSLSIWNRADLSEWKTHPRVAARVAAALESMAAMWEQPIAMTVNEWFGIGPDGSRNHGDGTPQTHRPAAPAWFLDPSGGVDQTLETRCYVDPWVAWLVQSGAVPGDVLVFTDDNTDKTIDLLIACHLAGCGYSVCDSADEVLLRANTIAEHGDGVSAHVVDVAAARLAVGVEDELRKLVDGRIKQVAHDTLLAAKTAYIMPTSGTTGQPKLVRISHGSLALFCAAIRHAYGWGTHDAILQCAPLTSDISVEEVFGGAFSGSKLVRSTAMRAGDLQALARDAAGQGATVVDLPTAVWQLLCEDGDAIDAMRRSQLRQIVVGGEAIRSSAVDKWIDSGASQGISLVSTYGPTETTVVVTHLPIVCDRANLADGARLGLGRPIVPNTVFLAFGEVVILGDLVSAGYLGIDGPGFGTVTTIDGSRRRAFATADRVTIDADGFPVFSGRKDAIVKVSGKRVDTAAVARRISEDPAVSDVAVELHEFALRASLGVWFQTQRTREGGEDDAAAARIRLILVSFGVSSFCVVGVPNIPRKPNGKVDGDTLRTMPQFVDAVRSRSGSGERAAGLADIWSRHLGRAIPVDASLLGEGIGSLDLIRILPDTRKYLGQHLSVLDLISADTAANLTANLSGAAPRADAWMDAETAAEIDRDLASQWRPHPPTALSVEAPPNGNRDGAILVLGASGILGTGFARAVLDLRRSGAPCPEVVLATRSKLPDRDPWAALRNVDGVRIEHISAQLGPGELDALMPDTDARTLVNCIGNTNVLVPYREIRSPNVELVSTIAAACARRNIRLVHLSTFVVNADVTAPRVTDPRAAPYPYAASKALAELVVAGSPHALDFTLVRLPRVLGEDYQLHDSADVLVSVVDACIALRAYPWLTLTEEITTGRAAAQAVLGLLPELGGSAELGRGISVVRGEAVAYAEFLRGYGLDELDPPEWKHRLDQSDWAKKHPRRWSVVDAWVTLGMTLGARSYAEYLAERPTIAVGVDPVAELTATPQSVRALLANGWSQ</sequence>
<dbReference type="SUPFAM" id="SSF52777">
    <property type="entry name" value="CoA-dependent acyltransferases"/>
    <property type="match status" value="2"/>
</dbReference>
<evidence type="ECO:0000256" key="1">
    <source>
        <dbReference type="ARBA" id="ARBA00022450"/>
    </source>
</evidence>
<dbReference type="InterPro" id="IPR036291">
    <property type="entry name" value="NAD(P)-bd_dom_sf"/>
</dbReference>
<evidence type="ECO:0000256" key="2">
    <source>
        <dbReference type="ARBA" id="ARBA00022553"/>
    </source>
</evidence>
<dbReference type="InterPro" id="IPR042099">
    <property type="entry name" value="ANL_N_sf"/>
</dbReference>
<dbReference type="PROSITE" id="PS00455">
    <property type="entry name" value="AMP_BINDING"/>
    <property type="match status" value="1"/>
</dbReference>
<dbReference type="Pfam" id="PF01370">
    <property type="entry name" value="Epimerase"/>
    <property type="match status" value="1"/>
</dbReference>
<dbReference type="SUPFAM" id="SSF47336">
    <property type="entry name" value="ACP-like"/>
    <property type="match status" value="1"/>
</dbReference>
<gene>
    <name evidence="5" type="ORF">B8W66_15250</name>
</gene>
<dbReference type="STRING" id="1430326.B8W66_15250"/>
<keyword evidence="2" id="KW-0597">Phosphoprotein</keyword>
<dbReference type="SUPFAM" id="SSF56801">
    <property type="entry name" value="Acetyl-CoA synthetase-like"/>
    <property type="match status" value="1"/>
</dbReference>
<keyword evidence="6" id="KW-1185">Reference proteome</keyword>
<feature type="domain" description="NAD-dependent epimerase/dehydratase" evidence="4">
    <location>
        <begin position="1064"/>
        <end position="1248"/>
    </location>
</feature>
<dbReference type="GO" id="GO:0044550">
    <property type="term" value="P:secondary metabolite biosynthetic process"/>
    <property type="evidence" value="ECO:0007669"/>
    <property type="project" value="TreeGrafter"/>
</dbReference>